<dbReference type="NCBIfam" id="TIGR01730">
    <property type="entry name" value="RND_mfp"/>
    <property type="match status" value="1"/>
</dbReference>
<dbReference type="Gene3D" id="2.40.50.100">
    <property type="match status" value="2"/>
</dbReference>
<dbReference type="EMBL" id="LYVF01000002">
    <property type="protein sequence ID" value="OAT87116.1"/>
    <property type="molecule type" value="Genomic_DNA"/>
</dbReference>
<comment type="similarity">
    <text evidence="1">Belongs to the membrane fusion protein (MFP) (TC 8.A.1) family.</text>
</comment>
<name>A0A1B7LKL3_9FIRM</name>
<feature type="signal peptide" evidence="3">
    <location>
        <begin position="1"/>
        <end position="21"/>
    </location>
</feature>
<dbReference type="Proteomes" id="UP000078532">
    <property type="component" value="Unassembled WGS sequence"/>
</dbReference>
<evidence type="ECO:0000256" key="3">
    <source>
        <dbReference type="SAM" id="SignalP"/>
    </source>
</evidence>
<accession>A0A1B7LKL3</accession>
<dbReference type="InterPro" id="IPR058625">
    <property type="entry name" value="MdtA-like_BSH"/>
</dbReference>
<dbReference type="Pfam" id="PF25989">
    <property type="entry name" value="YknX_C"/>
    <property type="match status" value="1"/>
</dbReference>
<feature type="domain" description="Multidrug resistance protein MdtA-like barrel-sandwich hybrid" evidence="4">
    <location>
        <begin position="59"/>
        <end position="247"/>
    </location>
</feature>
<organism evidence="6 7">
    <name type="scientific">Desulfotomaculum copahuensis</name>
    <dbReference type="NCBI Taxonomy" id="1838280"/>
    <lineage>
        <taxon>Bacteria</taxon>
        <taxon>Bacillati</taxon>
        <taxon>Bacillota</taxon>
        <taxon>Clostridia</taxon>
        <taxon>Eubacteriales</taxon>
        <taxon>Desulfotomaculaceae</taxon>
        <taxon>Desulfotomaculum</taxon>
    </lineage>
</organism>
<dbReference type="GO" id="GO:1990281">
    <property type="term" value="C:efflux pump complex"/>
    <property type="evidence" value="ECO:0007669"/>
    <property type="project" value="TreeGrafter"/>
</dbReference>
<evidence type="ECO:0000259" key="4">
    <source>
        <dbReference type="Pfam" id="PF25917"/>
    </source>
</evidence>
<dbReference type="PANTHER" id="PTHR30469">
    <property type="entry name" value="MULTIDRUG RESISTANCE PROTEIN MDTA"/>
    <property type="match status" value="1"/>
</dbReference>
<evidence type="ECO:0000313" key="6">
    <source>
        <dbReference type="EMBL" id="OAT87116.1"/>
    </source>
</evidence>
<dbReference type="PANTHER" id="PTHR30469:SF15">
    <property type="entry name" value="HLYD FAMILY OF SECRETION PROTEINS"/>
    <property type="match status" value="1"/>
</dbReference>
<protein>
    <submittedName>
        <fullName evidence="6">Efflux transporter periplasmic adaptor subunit</fullName>
    </submittedName>
</protein>
<dbReference type="InterPro" id="IPR058637">
    <property type="entry name" value="YknX-like_C"/>
</dbReference>
<comment type="caution">
    <text evidence="6">The sequence shown here is derived from an EMBL/GenBank/DDBJ whole genome shotgun (WGS) entry which is preliminary data.</text>
</comment>
<dbReference type="GO" id="GO:0015562">
    <property type="term" value="F:efflux transmembrane transporter activity"/>
    <property type="evidence" value="ECO:0007669"/>
    <property type="project" value="TreeGrafter"/>
</dbReference>
<dbReference type="Pfam" id="PF25917">
    <property type="entry name" value="BSH_RND"/>
    <property type="match status" value="1"/>
</dbReference>
<keyword evidence="7" id="KW-1185">Reference proteome</keyword>
<proteinExistence type="inferred from homology"/>
<dbReference type="Gene3D" id="2.40.30.170">
    <property type="match status" value="1"/>
</dbReference>
<feature type="domain" description="YknX-like C-terminal permuted SH3-like" evidence="5">
    <location>
        <begin position="351"/>
        <end position="418"/>
    </location>
</feature>
<evidence type="ECO:0000256" key="1">
    <source>
        <dbReference type="ARBA" id="ARBA00009477"/>
    </source>
</evidence>
<gene>
    <name evidence="6" type="ORF">A6M21_02185</name>
</gene>
<sequence>MKKSFKMVPVIMLLAMAAAYAVYNTQKPLKAEIVEVKPQTVAHGFKEEGIVEAALDRSVYSMVSGEIISLPVKEGRHVSAGDLLARLDSRDLEYQLAQLTAQRNSLAGQELKSNRETGQQVDQQQLAVEEAKRQLAKSENDYHRVKFLYDSGAVAGTELEAAENTVKQWQNNLARQESKLGYLQEEAGSGGAVAGGSTADRQYYQGMIDAVEAQIKQVEEQIANCRITAPVDGVVLELDARQGMVVSPQVPLMKLAGTGGCEINAYVLTEDVLPVKEGMPVTITQKRKDGDYRFQGIVQAIAPAAVEKVSALGLVERRVKVTIQPKGKPPELRPGYALDVQFTVLKQQNRLAVPKTCVFPYAGGDALWVVRDGRAVIQKVKKGMETDELLVIEQGLRNGDKVVKNPQLEGLKEGKRIIVAA</sequence>
<reference evidence="6 7" key="1">
    <citation type="submission" date="2016-04" db="EMBL/GenBank/DDBJ databases">
        <authorList>
            <person name="Evans L.H."/>
            <person name="Alamgir A."/>
            <person name="Owens N."/>
            <person name="Weber N.D."/>
            <person name="Virtaneva K."/>
            <person name="Barbian K."/>
            <person name="Babar A."/>
            <person name="Rosenke K."/>
        </authorList>
    </citation>
    <scope>NUCLEOTIDE SEQUENCE [LARGE SCALE GENOMIC DNA]</scope>
    <source>
        <strain evidence="6 7">LMa1</strain>
    </source>
</reference>
<dbReference type="STRING" id="1838280.A6M21_02185"/>
<evidence type="ECO:0000256" key="2">
    <source>
        <dbReference type="SAM" id="Coils"/>
    </source>
</evidence>
<dbReference type="InterPro" id="IPR006143">
    <property type="entry name" value="RND_pump_MFP"/>
</dbReference>
<feature type="coiled-coil region" evidence="2">
    <location>
        <begin position="114"/>
        <end position="228"/>
    </location>
</feature>
<dbReference type="AlphaFoldDB" id="A0A1B7LKL3"/>
<evidence type="ECO:0000313" key="7">
    <source>
        <dbReference type="Proteomes" id="UP000078532"/>
    </source>
</evidence>
<evidence type="ECO:0000259" key="5">
    <source>
        <dbReference type="Pfam" id="PF25989"/>
    </source>
</evidence>
<keyword evidence="3" id="KW-0732">Signal</keyword>
<keyword evidence="2" id="KW-0175">Coiled coil</keyword>
<dbReference type="Gene3D" id="2.40.420.20">
    <property type="match status" value="1"/>
</dbReference>
<feature type="chain" id="PRO_5038377266" evidence="3">
    <location>
        <begin position="22"/>
        <end position="421"/>
    </location>
</feature>
<dbReference type="SUPFAM" id="SSF111369">
    <property type="entry name" value="HlyD-like secretion proteins"/>
    <property type="match status" value="1"/>
</dbReference>